<dbReference type="EMBL" id="CP016618">
    <property type="protein sequence ID" value="ANY83541.1"/>
    <property type="molecule type" value="Genomic_DNA"/>
</dbReference>
<geneLocation type="plasmid" evidence="1">
    <name>unnamed3</name>
</geneLocation>
<name>A0A1B2EU98_9HYPH</name>
<dbReference type="AlphaFoldDB" id="A0A1B2EU98"/>
<proteinExistence type="predicted"/>
<sequence>MNRSRTSNCIHDAWKLRQKTVTNELHGTALMLGDFGVDQFCAMGLPCRMSACFIQVHEAAIGHYICCEDGGQSSAHNGIAHVTTSLCVLPRSRVAQIQPILIILQWLMNVLS</sequence>
<organism evidence="1">
    <name type="scientific">Microvirga ossetica</name>
    <dbReference type="NCBI Taxonomy" id="1882682"/>
    <lineage>
        <taxon>Bacteria</taxon>
        <taxon>Pseudomonadati</taxon>
        <taxon>Pseudomonadota</taxon>
        <taxon>Alphaproteobacteria</taxon>
        <taxon>Hyphomicrobiales</taxon>
        <taxon>Methylobacteriaceae</taxon>
        <taxon>Microvirga</taxon>
    </lineage>
</organism>
<evidence type="ECO:0000313" key="1">
    <source>
        <dbReference type="EMBL" id="ANY83541.1"/>
    </source>
</evidence>
<keyword evidence="1" id="KW-0614">Plasmid</keyword>
<gene>
    <name evidence="1" type="ORF">BB934_35355</name>
</gene>
<protein>
    <submittedName>
        <fullName evidence="1">Uncharacterized protein</fullName>
    </submittedName>
</protein>
<accession>A0A1B2EU98</accession>
<dbReference type="KEGG" id="moc:BB934_35355"/>
<reference evidence="1" key="1">
    <citation type="submission" date="2016-07" db="EMBL/GenBank/DDBJ databases">
        <title>Microvirga ossetica sp. nov. a new species of rhizobia isolated from root nodules of the legume species Vicia alpestris Steven originated from North Ossetia region in the Caucasus.</title>
        <authorList>
            <person name="Safronova V.I."/>
            <person name="Kuznetsova I.G."/>
            <person name="Sazanova A.L."/>
            <person name="Belimov A."/>
            <person name="Andronov E."/>
            <person name="Osledkin Y.S."/>
            <person name="Onishchuk O.P."/>
            <person name="Kurchak O.N."/>
            <person name="Shaposhnikov A.I."/>
            <person name="Willems A."/>
            <person name="Tikhonovich I.A."/>
        </authorList>
    </citation>
    <scope>NUCLEOTIDE SEQUENCE [LARGE SCALE GENOMIC DNA]</scope>
    <source>
        <strain evidence="1">V5/3M</strain>
        <plasmid evidence="1">unnamed3</plasmid>
    </source>
</reference>